<evidence type="ECO:0000313" key="8">
    <source>
        <dbReference type="Proteomes" id="UP000618382"/>
    </source>
</evidence>
<dbReference type="GO" id="GO:0016020">
    <property type="term" value="C:membrane"/>
    <property type="evidence" value="ECO:0007669"/>
    <property type="project" value="InterPro"/>
</dbReference>
<dbReference type="AlphaFoldDB" id="A0A7Y9FCV0"/>
<dbReference type="GO" id="GO:0004888">
    <property type="term" value="F:transmembrane signaling receptor activity"/>
    <property type="evidence" value="ECO:0007669"/>
    <property type="project" value="InterPro"/>
</dbReference>
<dbReference type="RefSeq" id="WP_373308165.1">
    <property type="nucleotide sequence ID" value="NZ_BONN01000002.1"/>
</dbReference>
<dbReference type="Pfam" id="PF00015">
    <property type="entry name" value="MCPsignal"/>
    <property type="match status" value="1"/>
</dbReference>
<keyword evidence="8" id="KW-1185">Reference proteome</keyword>
<dbReference type="EMBL" id="JACCBK010000001">
    <property type="protein sequence ID" value="NYD84900.1"/>
    <property type="molecule type" value="Genomic_DNA"/>
</dbReference>
<evidence type="ECO:0000313" key="7">
    <source>
        <dbReference type="Proteomes" id="UP000577956"/>
    </source>
</evidence>
<protein>
    <submittedName>
        <fullName evidence="5">Methyl-accepting chemotaxis protein</fullName>
    </submittedName>
</protein>
<evidence type="ECO:0000313" key="6">
    <source>
        <dbReference type="EMBL" id="NYD84900.1"/>
    </source>
</evidence>
<keyword evidence="1 3" id="KW-0807">Transducer</keyword>
<dbReference type="SUPFAM" id="SSF58104">
    <property type="entry name" value="Methyl-accepting chemotaxis protein (MCP) signaling domain"/>
    <property type="match status" value="1"/>
</dbReference>
<accession>A0A7Y9FCV0</accession>
<reference evidence="5 8" key="2">
    <citation type="submission" date="2021-01" db="EMBL/GenBank/DDBJ databases">
        <title>Whole genome shotgun sequence of Cellulomonas oligotrophica NBRC 109435.</title>
        <authorList>
            <person name="Komaki H."/>
            <person name="Tamura T."/>
        </authorList>
    </citation>
    <scope>NUCLEOTIDE SEQUENCE [LARGE SCALE GENOMIC DNA]</scope>
    <source>
        <strain evidence="5 8">NBRC 109435</strain>
    </source>
</reference>
<dbReference type="Gene3D" id="3.30.450.20">
    <property type="entry name" value="PAS domain"/>
    <property type="match status" value="1"/>
</dbReference>
<feature type="domain" description="Methyl-accepting transducer" evidence="4">
    <location>
        <begin position="1"/>
        <end position="77"/>
    </location>
</feature>
<dbReference type="PROSITE" id="PS50111">
    <property type="entry name" value="CHEMOTAXIS_TRANSDUC_2"/>
    <property type="match status" value="1"/>
</dbReference>
<name>A0A7Y9FCV0_9CELL</name>
<evidence type="ECO:0000256" key="2">
    <source>
        <dbReference type="ARBA" id="ARBA00029447"/>
    </source>
</evidence>
<reference evidence="6 7" key="1">
    <citation type="submission" date="2020-07" db="EMBL/GenBank/DDBJ databases">
        <title>Sequencing the genomes of 1000 actinobacteria strains.</title>
        <authorList>
            <person name="Klenk H.-P."/>
        </authorList>
    </citation>
    <scope>NUCLEOTIDE SEQUENCE [LARGE SCALE GENOMIC DNA]</scope>
    <source>
        <strain evidence="6 7">DSM 24482</strain>
    </source>
</reference>
<dbReference type="GO" id="GO:0007165">
    <property type="term" value="P:signal transduction"/>
    <property type="evidence" value="ECO:0007669"/>
    <property type="project" value="UniProtKB-KW"/>
</dbReference>
<comment type="similarity">
    <text evidence="2">Belongs to the methyl-accepting chemotaxis (MCP) protein family.</text>
</comment>
<dbReference type="Proteomes" id="UP000577956">
    <property type="component" value="Unassembled WGS sequence"/>
</dbReference>
<dbReference type="InterPro" id="IPR004089">
    <property type="entry name" value="MCPsignal_dom"/>
</dbReference>
<evidence type="ECO:0000259" key="4">
    <source>
        <dbReference type="PROSITE" id="PS50111"/>
    </source>
</evidence>
<evidence type="ECO:0000313" key="5">
    <source>
        <dbReference type="EMBL" id="GIG31969.1"/>
    </source>
</evidence>
<dbReference type="PRINTS" id="PR00260">
    <property type="entry name" value="CHEMTRNSDUCR"/>
</dbReference>
<sequence>MPERVVRLAEEVGQVTGQTMQGIEQVAKSTKMLALNALIESARAGERGAGFAVVAREVSEVADRARTLSEDLSGELRPRIAELTELGHQLVARVRGQRLADLALNAIEIVDRNLYERSCDVRWWATDAAVVDALAPGAPAAAAAFAGRRLGVILRSYTVYLDLWLADAHGRVVAHGSSTRARDAVGSDVSGQAWFRAAMATRDSDDYAALDVEQHAGLGATTATYATAVREGGRADGRPVGALGAFFDWEHQAQTIVEGVRLTPAERESTRVLLLDRDGLVLAASDRVGVLHERVALCTDGQPSGTYTADGTTVGFALTPGYETYPGLGWYGALVQRH</sequence>
<dbReference type="EMBL" id="BONN01000002">
    <property type="protein sequence ID" value="GIG31969.1"/>
    <property type="molecule type" value="Genomic_DNA"/>
</dbReference>
<evidence type="ECO:0000256" key="3">
    <source>
        <dbReference type="PROSITE-ProRule" id="PRU00284"/>
    </source>
</evidence>
<organism evidence="6 7">
    <name type="scientific">Cellulomonas oligotrophica</name>
    <dbReference type="NCBI Taxonomy" id="931536"/>
    <lineage>
        <taxon>Bacteria</taxon>
        <taxon>Bacillati</taxon>
        <taxon>Actinomycetota</taxon>
        <taxon>Actinomycetes</taxon>
        <taxon>Micrococcales</taxon>
        <taxon>Cellulomonadaceae</taxon>
        <taxon>Cellulomonas</taxon>
    </lineage>
</organism>
<dbReference type="GO" id="GO:0006935">
    <property type="term" value="P:chemotaxis"/>
    <property type="evidence" value="ECO:0007669"/>
    <property type="project" value="InterPro"/>
</dbReference>
<dbReference type="Proteomes" id="UP000618382">
    <property type="component" value="Unassembled WGS sequence"/>
</dbReference>
<comment type="caution">
    <text evidence="6">The sequence shown here is derived from an EMBL/GenBank/DDBJ whole genome shotgun (WGS) entry which is preliminary data.</text>
</comment>
<proteinExistence type="inferred from homology"/>
<dbReference type="Gene3D" id="1.10.287.950">
    <property type="entry name" value="Methyl-accepting chemotaxis protein"/>
    <property type="match status" value="1"/>
</dbReference>
<dbReference type="PANTHER" id="PTHR32089">
    <property type="entry name" value="METHYL-ACCEPTING CHEMOTAXIS PROTEIN MCPB"/>
    <property type="match status" value="1"/>
</dbReference>
<dbReference type="InterPro" id="IPR004090">
    <property type="entry name" value="Chemotax_Me-accpt_rcpt"/>
</dbReference>
<evidence type="ECO:0000256" key="1">
    <source>
        <dbReference type="ARBA" id="ARBA00023224"/>
    </source>
</evidence>
<dbReference type="PANTHER" id="PTHR32089:SF112">
    <property type="entry name" value="LYSOZYME-LIKE PROTEIN-RELATED"/>
    <property type="match status" value="1"/>
</dbReference>
<gene>
    <name evidence="6" type="ORF">BKA21_000449</name>
    <name evidence="5" type="ORF">Col01nite_11280</name>
</gene>